<feature type="signal peptide" evidence="8">
    <location>
        <begin position="1"/>
        <end position="19"/>
    </location>
</feature>
<evidence type="ECO:0000313" key="10">
    <source>
        <dbReference type="Proteomes" id="UP001199044"/>
    </source>
</evidence>
<keyword evidence="2" id="KW-0719">Serine esterase</keyword>
<dbReference type="RefSeq" id="WP_225249579.1">
    <property type="nucleotide sequence ID" value="NZ_JAIWIU010000016.1"/>
</dbReference>
<keyword evidence="3" id="KW-0479">Metal-binding</keyword>
<sequence length="587" mass="63488">MKRSILVLLSCSIALLAGCSDLIVKSAPVESHSSSLALVNPITDCQALTQVDLTAIGGKGSQIKSANEVVNQQGASVCEVHGMLAPTIGFTVQLPTQNWGQRFMQLGCGGLCGRIDLRVGAADQCPMVQNSSMVLAASDMGHQGPTSDFGDIAQKRIDFAYRSVHVTALATKALIKAYYGQAEKFAYFNGCSDGGREALMEAQRYPTDFNGIIAGAPAMNFSVQNSMHHGWLALANSDKNGQPILRAAQMPILHQAVLDQCDALDGQTDGLLRDPRQCHFNPQVLLCKAGQSQGCLSQAQIDAAKKIYAGPHDAKTGEALALGAPLPGSELAWIGVFVPQDGSNQIFSKMIAEGALQKVLFTHNPDHFTLSDLHFGSTTFDQLRPLYGLYSAVDPNLRAFKQHGGKLILWHGWSDQHISPINSIAYFEAVKAEMGEAQMDQFMNFYLIPGMYHCFGGDGPSSFDLLTPLMSWVEQGQKPNAIVANQMNNIQADGAGAPQKSQSKKMPIKPQNVSIVRSRPVYPFPYVAQYNGNGDENQASNYHAVKGEEGTANYSWAGQEYYQPGKQLTCQAVNNQLQCQPRKETGL</sequence>
<dbReference type="EMBL" id="JAIWIU010000016">
    <property type="protein sequence ID" value="MCA2015116.1"/>
    <property type="molecule type" value="Genomic_DNA"/>
</dbReference>
<comment type="caution">
    <text evidence="9">The sequence shown here is derived from an EMBL/GenBank/DDBJ whole genome shotgun (WGS) entry which is preliminary data.</text>
</comment>
<dbReference type="PANTHER" id="PTHR33938:SF15">
    <property type="entry name" value="FERULOYL ESTERASE B-RELATED"/>
    <property type="match status" value="1"/>
</dbReference>
<dbReference type="InterPro" id="IPR029058">
    <property type="entry name" value="AB_hydrolase_fold"/>
</dbReference>
<accession>A0ABS7YHG1</accession>
<dbReference type="Proteomes" id="UP001199044">
    <property type="component" value="Unassembled WGS sequence"/>
</dbReference>
<evidence type="ECO:0000256" key="1">
    <source>
        <dbReference type="ARBA" id="ARBA00006249"/>
    </source>
</evidence>
<keyword evidence="10" id="KW-1185">Reference proteome</keyword>
<gene>
    <name evidence="9" type="ORF">LDJ79_03275</name>
</gene>
<dbReference type="PROSITE" id="PS51257">
    <property type="entry name" value="PROKAR_LIPOPROTEIN"/>
    <property type="match status" value="1"/>
</dbReference>
<keyword evidence="7" id="KW-1015">Disulfide bond</keyword>
<evidence type="ECO:0000256" key="6">
    <source>
        <dbReference type="ARBA" id="ARBA00022837"/>
    </source>
</evidence>
<dbReference type="InterPro" id="IPR011118">
    <property type="entry name" value="Tannase/feruloyl_esterase"/>
</dbReference>
<reference evidence="10" key="1">
    <citation type="submission" date="2023-07" db="EMBL/GenBank/DDBJ databases">
        <title>Molecular identification of indigenous halophilic bacteria isolated from red sea cost, biodegradation of synthetic dyes and assessment of degraded metabolite toxicity.</title>
        <authorList>
            <person name="Chaieb K."/>
            <person name="Altayb H.N."/>
        </authorList>
    </citation>
    <scope>NUCLEOTIDE SEQUENCE [LARGE SCALE GENOMIC DNA]</scope>
    <source>
        <strain evidence="10">K20</strain>
    </source>
</reference>
<evidence type="ECO:0000256" key="7">
    <source>
        <dbReference type="ARBA" id="ARBA00023157"/>
    </source>
</evidence>
<protein>
    <submittedName>
        <fullName evidence="9">Tannase/feruloyl esterase family alpha/beta hydrolase</fullName>
    </submittedName>
</protein>
<comment type="similarity">
    <text evidence="1">Belongs to the tannase family.</text>
</comment>
<evidence type="ECO:0000256" key="4">
    <source>
        <dbReference type="ARBA" id="ARBA00022729"/>
    </source>
</evidence>
<keyword evidence="4 8" id="KW-0732">Signal</keyword>
<evidence type="ECO:0000256" key="8">
    <source>
        <dbReference type="SAM" id="SignalP"/>
    </source>
</evidence>
<feature type="chain" id="PRO_5046465903" evidence="8">
    <location>
        <begin position="20"/>
        <end position="587"/>
    </location>
</feature>
<evidence type="ECO:0000256" key="2">
    <source>
        <dbReference type="ARBA" id="ARBA00022487"/>
    </source>
</evidence>
<evidence type="ECO:0000313" key="9">
    <source>
        <dbReference type="EMBL" id="MCA2015116.1"/>
    </source>
</evidence>
<dbReference type="SUPFAM" id="SSF53474">
    <property type="entry name" value="alpha/beta-Hydrolases"/>
    <property type="match status" value="1"/>
</dbReference>
<keyword evidence="5 9" id="KW-0378">Hydrolase</keyword>
<proteinExistence type="inferred from homology"/>
<dbReference type="Gene3D" id="3.40.50.1820">
    <property type="entry name" value="alpha/beta hydrolase"/>
    <property type="match status" value="1"/>
</dbReference>
<name>A0ABS7YHG1_9VIBR</name>
<dbReference type="Pfam" id="PF07519">
    <property type="entry name" value="Tannase"/>
    <property type="match status" value="1"/>
</dbReference>
<dbReference type="GO" id="GO:0016787">
    <property type="term" value="F:hydrolase activity"/>
    <property type="evidence" value="ECO:0007669"/>
    <property type="project" value="UniProtKB-KW"/>
</dbReference>
<evidence type="ECO:0000256" key="3">
    <source>
        <dbReference type="ARBA" id="ARBA00022723"/>
    </source>
</evidence>
<dbReference type="PANTHER" id="PTHR33938">
    <property type="entry name" value="FERULOYL ESTERASE B-RELATED"/>
    <property type="match status" value="1"/>
</dbReference>
<evidence type="ECO:0000256" key="5">
    <source>
        <dbReference type="ARBA" id="ARBA00022801"/>
    </source>
</evidence>
<keyword evidence="6" id="KW-0106">Calcium</keyword>
<organism evidence="9 10">
    <name type="scientific">Vibrio tritonius</name>
    <dbReference type="NCBI Taxonomy" id="1435069"/>
    <lineage>
        <taxon>Bacteria</taxon>
        <taxon>Pseudomonadati</taxon>
        <taxon>Pseudomonadota</taxon>
        <taxon>Gammaproteobacteria</taxon>
        <taxon>Vibrionales</taxon>
        <taxon>Vibrionaceae</taxon>
        <taxon>Vibrio</taxon>
    </lineage>
</organism>